<feature type="transmembrane region" description="Helical" evidence="1">
    <location>
        <begin position="9"/>
        <end position="26"/>
    </location>
</feature>
<keyword evidence="1" id="KW-0812">Transmembrane</keyword>
<evidence type="ECO:0008006" key="4">
    <source>
        <dbReference type="Google" id="ProtNLM"/>
    </source>
</evidence>
<dbReference type="AlphaFoldDB" id="A0A544QXV8"/>
<keyword evidence="1" id="KW-1133">Transmembrane helix</keyword>
<organism evidence="2 3">
    <name type="scientific">Peptacetobacter hominis</name>
    <dbReference type="NCBI Taxonomy" id="2743610"/>
    <lineage>
        <taxon>Bacteria</taxon>
        <taxon>Bacillati</taxon>
        <taxon>Bacillota</taxon>
        <taxon>Clostridia</taxon>
        <taxon>Peptostreptococcales</taxon>
        <taxon>Peptostreptococcaceae</taxon>
        <taxon>Peptacetobacter</taxon>
    </lineage>
</organism>
<protein>
    <recommendedName>
        <fullName evidence="4">Peptidase M50 domain-containing protein</fullName>
    </recommendedName>
</protein>
<sequence length="368" mass="42399">MGKNILKRIMLIMYFVSVVLIILMSVRKIISIPVFSLAFIVQAVIIVIIHEFFHGISAEKNGLMFTSMYIGPFVLLRENRKFTGLKKVKFNGSYLGRANIENREIKNDDDFKIHSNAWRKAIKAGPVSDIRISTVFIIIGICTGIYEISIAVLMIDIFVCIPSFIYGDGEHLFLIKNNKVFEISVIYTYSMIGNISNQTDEYLYRKLIDEIDKTVLNDDSILPLCIAAQSVIYKSIAEDKIIPESIKNTAKDIVNKGPKCFSQGMDIIYFRSLINTMILYYLCVEENKDYAERLYLYVKGMKCSVPGERLDKMRTEHILGKEDYKKEIESGKYRNQMFYGCVGFENMENIIDDKVIEYSYIKNKKTET</sequence>
<dbReference type="OrthoDB" id="1752663at2"/>
<comment type="caution">
    <text evidence="2">The sequence shown here is derived from an EMBL/GenBank/DDBJ whole genome shotgun (WGS) entry which is preliminary data.</text>
</comment>
<accession>A0A544QXV8</accession>
<keyword evidence="3" id="KW-1185">Reference proteome</keyword>
<gene>
    <name evidence="2" type="ORF">EXD82_01655</name>
</gene>
<dbReference type="Proteomes" id="UP000317863">
    <property type="component" value="Unassembled WGS sequence"/>
</dbReference>
<evidence type="ECO:0000313" key="2">
    <source>
        <dbReference type="EMBL" id="TQQ85478.1"/>
    </source>
</evidence>
<reference evidence="2 3" key="1">
    <citation type="submission" date="2019-02" db="EMBL/GenBank/DDBJ databases">
        <title>Peptostreptococcaceae bacterium ZHW00191 nov., a new bacterium isolated from the human gut.</title>
        <authorList>
            <person name="Zhou H.-W."/>
            <person name="Chen X.-J."/>
        </authorList>
    </citation>
    <scope>NUCLEOTIDE SEQUENCE [LARGE SCALE GENOMIC DNA]</scope>
    <source>
        <strain evidence="2 3">ZHW00191</strain>
    </source>
</reference>
<keyword evidence="1" id="KW-0472">Membrane</keyword>
<dbReference type="EMBL" id="SGJB01000002">
    <property type="protein sequence ID" value="TQQ85478.1"/>
    <property type="molecule type" value="Genomic_DNA"/>
</dbReference>
<proteinExistence type="predicted"/>
<feature type="transmembrane region" description="Helical" evidence="1">
    <location>
        <begin position="132"/>
        <end position="155"/>
    </location>
</feature>
<feature type="transmembrane region" description="Helical" evidence="1">
    <location>
        <begin position="32"/>
        <end position="53"/>
    </location>
</feature>
<evidence type="ECO:0000256" key="1">
    <source>
        <dbReference type="SAM" id="Phobius"/>
    </source>
</evidence>
<dbReference type="RefSeq" id="WP_142535182.1">
    <property type="nucleotide sequence ID" value="NZ_SGJB01000002.1"/>
</dbReference>
<evidence type="ECO:0000313" key="3">
    <source>
        <dbReference type="Proteomes" id="UP000317863"/>
    </source>
</evidence>
<name>A0A544QXV8_9FIRM</name>